<protein>
    <submittedName>
        <fullName evidence="1">Uncharacterized protein</fullName>
    </submittedName>
</protein>
<proteinExistence type="predicted"/>
<name>A0ACC1NIB4_9APHY</name>
<evidence type="ECO:0000313" key="1">
    <source>
        <dbReference type="EMBL" id="KAJ2978548.1"/>
    </source>
</evidence>
<gene>
    <name evidence="1" type="ORF">NUW54_g11270</name>
</gene>
<comment type="caution">
    <text evidence="1">The sequence shown here is derived from an EMBL/GenBank/DDBJ whole genome shotgun (WGS) entry which is preliminary data.</text>
</comment>
<dbReference type="EMBL" id="JANSHE010004339">
    <property type="protein sequence ID" value="KAJ2978548.1"/>
    <property type="molecule type" value="Genomic_DNA"/>
</dbReference>
<evidence type="ECO:0000313" key="2">
    <source>
        <dbReference type="Proteomes" id="UP001144978"/>
    </source>
</evidence>
<dbReference type="Proteomes" id="UP001144978">
    <property type="component" value="Unassembled WGS sequence"/>
</dbReference>
<sequence length="148" mass="15386">MFAIALFVLIVSSSSSLSMCSLVAVFSSLGVTFPVPTQSPALSSSDFPALSAAAESGRGGKGREGEKGQDEGEETAEEGEGLPSSYCTISLNDELVYETRVKPITSSPMFNAGTERLASARERRGAGNSVSEGRSFVPVRAGATAHYL</sequence>
<reference evidence="1" key="1">
    <citation type="submission" date="2022-08" db="EMBL/GenBank/DDBJ databases">
        <title>Genome Sequence of Pycnoporus sanguineus.</title>
        <authorList>
            <person name="Buettner E."/>
        </authorList>
    </citation>
    <scope>NUCLEOTIDE SEQUENCE</scope>
    <source>
        <strain evidence="1">CG-C14</strain>
    </source>
</reference>
<organism evidence="1 2">
    <name type="scientific">Trametes sanguinea</name>
    <dbReference type="NCBI Taxonomy" id="158606"/>
    <lineage>
        <taxon>Eukaryota</taxon>
        <taxon>Fungi</taxon>
        <taxon>Dikarya</taxon>
        <taxon>Basidiomycota</taxon>
        <taxon>Agaricomycotina</taxon>
        <taxon>Agaricomycetes</taxon>
        <taxon>Polyporales</taxon>
        <taxon>Polyporaceae</taxon>
        <taxon>Trametes</taxon>
    </lineage>
</organism>
<keyword evidence="2" id="KW-1185">Reference proteome</keyword>
<accession>A0ACC1NIB4</accession>